<organism evidence="5 6">
    <name type="scientific">Streptomyces ziwulingensis</name>
    <dbReference type="NCBI Taxonomy" id="1045501"/>
    <lineage>
        <taxon>Bacteria</taxon>
        <taxon>Bacillati</taxon>
        <taxon>Actinomycetota</taxon>
        <taxon>Actinomycetes</taxon>
        <taxon>Kitasatosporales</taxon>
        <taxon>Streptomycetaceae</taxon>
        <taxon>Streptomyces</taxon>
    </lineage>
</organism>
<name>A0ABP9CQV1_9ACTN</name>
<dbReference type="PROSITE" id="PS00622">
    <property type="entry name" value="HTH_LUXR_1"/>
    <property type="match status" value="1"/>
</dbReference>
<comment type="caution">
    <text evidence="5">The sequence shown here is derived from an EMBL/GenBank/DDBJ whole genome shotgun (WGS) entry which is preliminary data.</text>
</comment>
<reference evidence="6" key="1">
    <citation type="journal article" date="2019" name="Int. J. Syst. Evol. Microbiol.">
        <title>The Global Catalogue of Microorganisms (GCM) 10K type strain sequencing project: providing services to taxonomists for standard genome sequencing and annotation.</title>
        <authorList>
            <consortium name="The Broad Institute Genomics Platform"/>
            <consortium name="The Broad Institute Genome Sequencing Center for Infectious Disease"/>
            <person name="Wu L."/>
            <person name="Ma J."/>
        </authorList>
    </citation>
    <scope>NUCLEOTIDE SEQUENCE [LARGE SCALE GENOMIC DNA]</scope>
    <source>
        <strain evidence="6">JCM 18081</strain>
    </source>
</reference>
<evidence type="ECO:0000313" key="6">
    <source>
        <dbReference type="Proteomes" id="UP001501265"/>
    </source>
</evidence>
<evidence type="ECO:0000313" key="5">
    <source>
        <dbReference type="EMBL" id="GAA4815778.1"/>
    </source>
</evidence>
<dbReference type="SUPFAM" id="SSF46894">
    <property type="entry name" value="C-terminal effector domain of the bipartite response regulators"/>
    <property type="match status" value="1"/>
</dbReference>
<dbReference type="PROSITE" id="PS50043">
    <property type="entry name" value="HTH_LUXR_2"/>
    <property type="match status" value="1"/>
</dbReference>
<dbReference type="CDD" id="cd06170">
    <property type="entry name" value="LuxR_C_like"/>
    <property type="match status" value="1"/>
</dbReference>
<dbReference type="InterPro" id="IPR000792">
    <property type="entry name" value="Tscrpt_reg_LuxR_C"/>
</dbReference>
<accession>A0ABP9CQV1</accession>
<sequence length="86" mass="9085">MPVTVLLVDDEPLVRAGLRAVLEARPDIEVLRLMARGMSNAEIATRLVVGTETVKSHVSAVLAKSGARDRTQAVIAAYESGFVAPG</sequence>
<dbReference type="InterPro" id="IPR016032">
    <property type="entry name" value="Sig_transdc_resp-reg_C-effctor"/>
</dbReference>
<proteinExistence type="predicted"/>
<dbReference type="Gene3D" id="1.10.10.10">
    <property type="entry name" value="Winged helix-like DNA-binding domain superfamily/Winged helix DNA-binding domain"/>
    <property type="match status" value="1"/>
</dbReference>
<dbReference type="InterPro" id="IPR039420">
    <property type="entry name" value="WalR-like"/>
</dbReference>
<evidence type="ECO:0000256" key="1">
    <source>
        <dbReference type="ARBA" id="ARBA00023015"/>
    </source>
</evidence>
<evidence type="ECO:0000256" key="2">
    <source>
        <dbReference type="ARBA" id="ARBA00023125"/>
    </source>
</evidence>
<keyword evidence="6" id="KW-1185">Reference proteome</keyword>
<gene>
    <name evidence="5" type="ORF">GCM10023220_54860</name>
</gene>
<dbReference type="PRINTS" id="PR00038">
    <property type="entry name" value="HTHLUXR"/>
</dbReference>
<feature type="domain" description="HTH luxR-type" evidence="4">
    <location>
        <begin position="23"/>
        <end position="81"/>
    </location>
</feature>
<keyword evidence="1" id="KW-0805">Transcription regulation</keyword>
<dbReference type="Proteomes" id="UP001501265">
    <property type="component" value="Unassembled WGS sequence"/>
</dbReference>
<dbReference type="Pfam" id="PF00196">
    <property type="entry name" value="GerE"/>
    <property type="match status" value="1"/>
</dbReference>
<dbReference type="PANTHER" id="PTHR43214">
    <property type="entry name" value="TWO-COMPONENT RESPONSE REGULATOR"/>
    <property type="match status" value="1"/>
</dbReference>
<protein>
    <recommendedName>
        <fullName evidence="4">HTH luxR-type domain-containing protein</fullName>
    </recommendedName>
</protein>
<dbReference type="InterPro" id="IPR036388">
    <property type="entry name" value="WH-like_DNA-bd_sf"/>
</dbReference>
<dbReference type="SMART" id="SM00421">
    <property type="entry name" value="HTH_LUXR"/>
    <property type="match status" value="1"/>
</dbReference>
<keyword evidence="3" id="KW-0804">Transcription</keyword>
<evidence type="ECO:0000259" key="4">
    <source>
        <dbReference type="PROSITE" id="PS50043"/>
    </source>
</evidence>
<keyword evidence="2" id="KW-0238">DNA-binding</keyword>
<dbReference type="EMBL" id="BAABIG010000061">
    <property type="protein sequence ID" value="GAA4815778.1"/>
    <property type="molecule type" value="Genomic_DNA"/>
</dbReference>
<evidence type="ECO:0000256" key="3">
    <source>
        <dbReference type="ARBA" id="ARBA00023163"/>
    </source>
</evidence>
<dbReference type="PANTHER" id="PTHR43214:SF24">
    <property type="entry name" value="TRANSCRIPTIONAL REGULATORY PROTEIN NARL-RELATED"/>
    <property type="match status" value="1"/>
</dbReference>